<dbReference type="RefSeq" id="XP_007708084.1">
    <property type="nucleotide sequence ID" value="XM_007709894.1"/>
</dbReference>
<keyword evidence="1" id="KW-1133">Transmembrane helix</keyword>
<keyword evidence="4" id="KW-1185">Reference proteome</keyword>
<dbReference type="AlphaFoldDB" id="W6Z1M4"/>
<organism evidence="3 4">
    <name type="scientific">Cochliobolus carbonum (strain 26-R-13)</name>
    <name type="common">Maize leaf spot fungus</name>
    <name type="synonym">Bipolaris zeicola</name>
    <dbReference type="NCBI Taxonomy" id="930089"/>
    <lineage>
        <taxon>Eukaryota</taxon>
        <taxon>Fungi</taxon>
        <taxon>Dikarya</taxon>
        <taxon>Ascomycota</taxon>
        <taxon>Pezizomycotina</taxon>
        <taxon>Dothideomycetes</taxon>
        <taxon>Pleosporomycetidae</taxon>
        <taxon>Pleosporales</taxon>
        <taxon>Pleosporineae</taxon>
        <taxon>Pleosporaceae</taxon>
        <taxon>Bipolaris</taxon>
    </lineage>
</organism>
<keyword evidence="1" id="KW-0472">Membrane</keyword>
<dbReference type="Proteomes" id="UP000053841">
    <property type="component" value="Unassembled WGS sequence"/>
</dbReference>
<feature type="domain" description="Rhodopsin" evidence="2">
    <location>
        <begin position="55"/>
        <end position="279"/>
    </location>
</feature>
<gene>
    <name evidence="3" type="ORF">COCCADRAFT_84970</name>
</gene>
<dbReference type="OrthoDB" id="3918601at2759"/>
<feature type="transmembrane region" description="Helical" evidence="1">
    <location>
        <begin position="58"/>
        <end position="78"/>
    </location>
</feature>
<keyword evidence="1" id="KW-0812">Transmembrane</keyword>
<evidence type="ECO:0000259" key="2">
    <source>
        <dbReference type="Pfam" id="PF20684"/>
    </source>
</evidence>
<accession>W6Z1M4</accession>
<dbReference type="InterPro" id="IPR049326">
    <property type="entry name" value="Rhodopsin_dom_fungi"/>
</dbReference>
<evidence type="ECO:0000313" key="3">
    <source>
        <dbReference type="EMBL" id="EUC37576.1"/>
    </source>
</evidence>
<proteinExistence type="predicted"/>
<evidence type="ECO:0000313" key="4">
    <source>
        <dbReference type="Proteomes" id="UP000053841"/>
    </source>
</evidence>
<evidence type="ECO:0000256" key="1">
    <source>
        <dbReference type="SAM" id="Phobius"/>
    </source>
</evidence>
<dbReference type="PANTHER" id="PTHR39614">
    <property type="entry name" value="INTEGRAL MEMBRANE PROTEIN"/>
    <property type="match status" value="1"/>
</dbReference>
<sequence length="379" mass="41850">MSVLSTSHNLVRSSEYRFTRVTTDDHSATIWIVSVLSLIYVVLALAVRLGYTKWRAHALDDIVVTFAHLVGFGVWALLFKSLRNGLGKSFNVLNHIEISQVQQSFFKGRILSYAALTLSKCSMLILIRTVFTRNTHVSRMSIGGLLIVMIWGVFSISAVSLRCSAELVIPKHGQDHCVDFIPWLQVVTIGDIVTETLITLLPILGLYSTQLPLKSKAAVMLAFSTRTPNIAISLSYLIASSTFITNNHPPIAIIATVTWQIVLLSYNFMSATTPLLRGFTQGFKTAGMSLFDMPNTTSAAASGATQDSVELRLVSRPKMLPQDLAMSINRTVVHGGDGSRRLKVCKCGGGERYHDEVASIDSRGSRRIMVRREWEVSDE</sequence>
<dbReference type="PANTHER" id="PTHR39614:SF2">
    <property type="entry name" value="INTEGRAL MEMBRANE PROTEIN"/>
    <property type="match status" value="1"/>
</dbReference>
<dbReference type="EMBL" id="KI964549">
    <property type="protein sequence ID" value="EUC37576.1"/>
    <property type="molecule type" value="Genomic_DNA"/>
</dbReference>
<dbReference type="GeneID" id="19151864"/>
<name>W6Z1M4_COCC2</name>
<dbReference type="Pfam" id="PF20684">
    <property type="entry name" value="Fung_rhodopsin"/>
    <property type="match status" value="1"/>
</dbReference>
<reference evidence="3 4" key="1">
    <citation type="journal article" date="2013" name="PLoS Genet.">
        <title>Comparative genome structure, secondary metabolite, and effector coding capacity across Cochliobolus pathogens.</title>
        <authorList>
            <person name="Condon B.J."/>
            <person name="Leng Y."/>
            <person name="Wu D."/>
            <person name="Bushley K.E."/>
            <person name="Ohm R.A."/>
            <person name="Otillar R."/>
            <person name="Martin J."/>
            <person name="Schackwitz W."/>
            <person name="Grimwood J."/>
            <person name="MohdZainudin N."/>
            <person name="Xue C."/>
            <person name="Wang R."/>
            <person name="Manning V.A."/>
            <person name="Dhillon B."/>
            <person name="Tu Z.J."/>
            <person name="Steffenson B.J."/>
            <person name="Salamov A."/>
            <person name="Sun H."/>
            <person name="Lowry S."/>
            <person name="LaButti K."/>
            <person name="Han J."/>
            <person name="Copeland A."/>
            <person name="Lindquist E."/>
            <person name="Barry K."/>
            <person name="Schmutz J."/>
            <person name="Baker S.E."/>
            <person name="Ciuffetti L.M."/>
            <person name="Grigoriev I.V."/>
            <person name="Zhong S."/>
            <person name="Turgeon B.G."/>
        </authorList>
    </citation>
    <scope>NUCLEOTIDE SEQUENCE [LARGE SCALE GENOMIC DNA]</scope>
    <source>
        <strain evidence="3 4">26-R-13</strain>
    </source>
</reference>
<dbReference type="HOGENOM" id="CLU_036632_1_0_1"/>
<feature type="transmembrane region" description="Helical" evidence="1">
    <location>
        <begin position="110"/>
        <end position="131"/>
    </location>
</feature>
<dbReference type="KEGG" id="bze:COCCADRAFT_84970"/>
<protein>
    <recommendedName>
        <fullName evidence="2">Rhodopsin domain-containing protein</fullName>
    </recommendedName>
</protein>
<feature type="transmembrane region" description="Helical" evidence="1">
    <location>
        <begin position="28"/>
        <end position="51"/>
    </location>
</feature>
<feature type="transmembrane region" description="Helical" evidence="1">
    <location>
        <begin position="143"/>
        <end position="161"/>
    </location>
</feature>
<dbReference type="eggNOG" id="ENOG502SMZV">
    <property type="taxonomic scope" value="Eukaryota"/>
</dbReference>